<proteinExistence type="predicted"/>
<dbReference type="Proteomes" id="UP000694558">
    <property type="component" value="Chromosome 14"/>
</dbReference>
<evidence type="ECO:0000313" key="2">
    <source>
        <dbReference type="Ensembl" id="ENSSMAP00000004925.2"/>
    </source>
</evidence>
<sequence length="84" mass="9174">FLRPQPKTKTDRTQCSRPVERVALSRHVAGRMSGESAEGRPGRGSTLGRRQVRAGVAVGRSLQRHAPYNTGRLPGSPRKNTVIT</sequence>
<protein>
    <submittedName>
        <fullName evidence="2">Uncharacterized protein</fullName>
    </submittedName>
</protein>
<dbReference type="Ensembl" id="ENSSMAT00000004998.2">
    <property type="protein sequence ID" value="ENSSMAP00000004925.2"/>
    <property type="gene ID" value="ENSSMAG00000003020.2"/>
</dbReference>
<reference evidence="2" key="1">
    <citation type="submission" date="2023-05" db="EMBL/GenBank/DDBJ databases">
        <title>High-quality long-read genome of Scophthalmus maximus.</title>
        <authorList>
            <person name="Lien S."/>
            <person name="Martinez P."/>
        </authorList>
    </citation>
    <scope>NUCLEOTIDE SEQUENCE [LARGE SCALE GENOMIC DNA]</scope>
</reference>
<feature type="region of interest" description="Disordered" evidence="1">
    <location>
        <begin position="1"/>
        <end position="84"/>
    </location>
</feature>
<organism evidence="2 3">
    <name type="scientific">Scophthalmus maximus</name>
    <name type="common">Turbot</name>
    <name type="synonym">Psetta maxima</name>
    <dbReference type="NCBI Taxonomy" id="52904"/>
    <lineage>
        <taxon>Eukaryota</taxon>
        <taxon>Metazoa</taxon>
        <taxon>Chordata</taxon>
        <taxon>Craniata</taxon>
        <taxon>Vertebrata</taxon>
        <taxon>Euteleostomi</taxon>
        <taxon>Actinopterygii</taxon>
        <taxon>Neopterygii</taxon>
        <taxon>Teleostei</taxon>
        <taxon>Neoteleostei</taxon>
        <taxon>Acanthomorphata</taxon>
        <taxon>Carangaria</taxon>
        <taxon>Pleuronectiformes</taxon>
        <taxon>Pleuronectoidei</taxon>
        <taxon>Scophthalmidae</taxon>
        <taxon>Scophthalmus</taxon>
    </lineage>
</organism>
<feature type="compositionally biased region" description="Basic and acidic residues" evidence="1">
    <location>
        <begin position="8"/>
        <end position="20"/>
    </location>
</feature>
<evidence type="ECO:0000256" key="1">
    <source>
        <dbReference type="SAM" id="MobiDB-lite"/>
    </source>
</evidence>
<evidence type="ECO:0000313" key="3">
    <source>
        <dbReference type="Proteomes" id="UP000694558"/>
    </source>
</evidence>
<accession>A0A8D2ZN93</accession>
<dbReference type="AlphaFoldDB" id="A0A8D2ZN93"/>
<name>A0A8D2ZN93_SCOMX</name>
<reference evidence="2" key="2">
    <citation type="submission" date="2025-08" db="UniProtKB">
        <authorList>
            <consortium name="Ensembl"/>
        </authorList>
    </citation>
    <scope>IDENTIFICATION</scope>
</reference>